<dbReference type="PROSITE" id="PS00061">
    <property type="entry name" value="ADH_SHORT"/>
    <property type="match status" value="1"/>
</dbReference>
<dbReference type="InterPro" id="IPR036291">
    <property type="entry name" value="NAD(P)-bd_dom_sf"/>
</dbReference>
<comment type="caution">
    <text evidence="3">The sequence shown here is derived from an EMBL/GenBank/DDBJ whole genome shotgun (WGS) entry which is preliminary data.</text>
</comment>
<evidence type="ECO:0000256" key="2">
    <source>
        <dbReference type="ARBA" id="ARBA00023002"/>
    </source>
</evidence>
<dbReference type="PRINTS" id="PR00080">
    <property type="entry name" value="SDRFAMILY"/>
</dbReference>
<evidence type="ECO:0000313" key="3">
    <source>
        <dbReference type="EMBL" id="EQD41523.1"/>
    </source>
</evidence>
<dbReference type="PRINTS" id="PR00081">
    <property type="entry name" value="GDHRDH"/>
</dbReference>
<dbReference type="PANTHER" id="PTHR44196:SF1">
    <property type="entry name" value="DEHYDROGENASE_REDUCTASE SDR FAMILY MEMBER 7B"/>
    <property type="match status" value="1"/>
</dbReference>
<comment type="similarity">
    <text evidence="1">Belongs to the short-chain dehydrogenases/reductases (SDR) family.</text>
</comment>
<organism evidence="3">
    <name type="scientific">mine drainage metagenome</name>
    <dbReference type="NCBI Taxonomy" id="410659"/>
    <lineage>
        <taxon>unclassified sequences</taxon>
        <taxon>metagenomes</taxon>
        <taxon>ecological metagenomes</taxon>
    </lineage>
</organism>
<reference evidence="3" key="2">
    <citation type="journal article" date="2014" name="ISME J.">
        <title>Microbial stratification in low pH oxic and suboxic macroscopic growths along an acid mine drainage.</title>
        <authorList>
            <person name="Mendez-Garcia C."/>
            <person name="Mesa V."/>
            <person name="Sprenger R.R."/>
            <person name="Richter M."/>
            <person name="Diez M.S."/>
            <person name="Solano J."/>
            <person name="Bargiela R."/>
            <person name="Golyshina O.V."/>
            <person name="Manteca A."/>
            <person name="Ramos J.L."/>
            <person name="Gallego J.R."/>
            <person name="Llorente I."/>
            <person name="Martins Dos Santos V.A."/>
            <person name="Jensen O.N."/>
            <person name="Pelaez A.I."/>
            <person name="Sanchez J."/>
            <person name="Ferrer M."/>
        </authorList>
    </citation>
    <scope>NUCLEOTIDE SEQUENCE</scope>
</reference>
<accession>T0Z904</accession>
<dbReference type="GO" id="GO:0016491">
    <property type="term" value="F:oxidoreductase activity"/>
    <property type="evidence" value="ECO:0007669"/>
    <property type="project" value="UniProtKB-KW"/>
</dbReference>
<dbReference type="InterPro" id="IPR002347">
    <property type="entry name" value="SDR_fam"/>
</dbReference>
<feature type="non-terminal residue" evidence="3">
    <location>
        <position position="250"/>
    </location>
</feature>
<dbReference type="PANTHER" id="PTHR44196">
    <property type="entry name" value="DEHYDROGENASE/REDUCTASE SDR FAMILY MEMBER 7B"/>
    <property type="match status" value="1"/>
</dbReference>
<keyword evidence="2" id="KW-0560">Oxidoreductase</keyword>
<dbReference type="GO" id="GO:0016020">
    <property type="term" value="C:membrane"/>
    <property type="evidence" value="ECO:0007669"/>
    <property type="project" value="TreeGrafter"/>
</dbReference>
<dbReference type="InterPro" id="IPR020904">
    <property type="entry name" value="Sc_DH/Rdtase_CS"/>
</dbReference>
<sequence length="250" mass="26281">MRGELAATGAQVSAYASDLADPEASQGFLTSVLADHGHVDILVNNAGRSIRRGIDATYQRLHDYERLMRINYFAAVRVTLGLLPAMVARGGGHVVCVSSIGVLTNATRFAAYNASKAALEAFARCASGEYADRGVRFTVVNLPLVRTRMVAPTKLYDGFALLEPDQAADMVCEALVTRPERLAAGLGTLGQLTEAIAPWLGRAINSESFALFPDSEAAGGPPQRGARPSAEAAAIAALAKGCIFEDACPS</sequence>
<dbReference type="Pfam" id="PF00106">
    <property type="entry name" value="adh_short"/>
    <property type="match status" value="1"/>
</dbReference>
<dbReference type="Gene3D" id="3.40.50.720">
    <property type="entry name" value="NAD(P)-binding Rossmann-like Domain"/>
    <property type="match status" value="1"/>
</dbReference>
<name>T0Z904_9ZZZZ</name>
<dbReference type="SUPFAM" id="SSF51735">
    <property type="entry name" value="NAD(P)-binding Rossmann-fold domains"/>
    <property type="match status" value="1"/>
</dbReference>
<dbReference type="CDD" id="cd05233">
    <property type="entry name" value="SDR_c"/>
    <property type="match status" value="1"/>
</dbReference>
<gene>
    <name evidence="3" type="ORF">B1B_14505</name>
</gene>
<dbReference type="AlphaFoldDB" id="T0Z904"/>
<reference evidence="3" key="1">
    <citation type="submission" date="2013-08" db="EMBL/GenBank/DDBJ databases">
        <authorList>
            <person name="Mendez C."/>
            <person name="Richter M."/>
            <person name="Ferrer M."/>
            <person name="Sanchez J."/>
        </authorList>
    </citation>
    <scope>NUCLEOTIDE SEQUENCE</scope>
</reference>
<protein>
    <submittedName>
        <fullName evidence="3">Short-chain dehydrogenase/reductase family oxidoreductase</fullName>
    </submittedName>
</protein>
<evidence type="ECO:0000256" key="1">
    <source>
        <dbReference type="ARBA" id="ARBA00006484"/>
    </source>
</evidence>
<proteinExistence type="inferred from homology"/>
<dbReference type="EMBL" id="AUZY01009614">
    <property type="protein sequence ID" value="EQD41523.1"/>
    <property type="molecule type" value="Genomic_DNA"/>
</dbReference>